<proteinExistence type="predicted"/>
<dbReference type="AlphaFoldDB" id="A0AAW3EUP3"/>
<dbReference type="Proteomes" id="UP000029590">
    <property type="component" value="Unassembled WGS sequence"/>
</dbReference>
<protein>
    <submittedName>
        <fullName evidence="1">Uncharacterized protein</fullName>
    </submittedName>
</protein>
<comment type="caution">
    <text evidence="1">The sequence shown here is derived from an EMBL/GenBank/DDBJ whole genome shotgun (WGS) entry which is preliminary data.</text>
</comment>
<organism evidence="1 2">
    <name type="scientific">Burkholderia gladioli</name>
    <name type="common">Pseudomonas marginata</name>
    <name type="synonym">Phytomonas marginata</name>
    <dbReference type="NCBI Taxonomy" id="28095"/>
    <lineage>
        <taxon>Bacteria</taxon>
        <taxon>Pseudomonadati</taxon>
        <taxon>Pseudomonadota</taxon>
        <taxon>Betaproteobacteria</taxon>
        <taxon>Burkholderiales</taxon>
        <taxon>Burkholderiaceae</taxon>
        <taxon>Burkholderia</taxon>
    </lineage>
</organism>
<accession>A0AAW3EUP3</accession>
<dbReference type="EMBL" id="JPGG01000018">
    <property type="protein sequence ID" value="KGC10590.1"/>
    <property type="molecule type" value="Genomic_DNA"/>
</dbReference>
<reference evidence="1 2" key="1">
    <citation type="submission" date="2014-04" db="EMBL/GenBank/DDBJ databases">
        <authorList>
            <person name="Bishop-Lilly K.A."/>
            <person name="Broomall S.M."/>
            <person name="Chain P.S."/>
            <person name="Chertkov O."/>
            <person name="Coyne S.R."/>
            <person name="Daligault H.E."/>
            <person name="Davenport K.W."/>
            <person name="Erkkila T."/>
            <person name="Frey K.G."/>
            <person name="Gibbons H.S."/>
            <person name="Gu W."/>
            <person name="Jaissle J."/>
            <person name="Johnson S.L."/>
            <person name="Koroleva G.I."/>
            <person name="Ladner J.T."/>
            <person name="Lo C.-C."/>
            <person name="Minogue T.D."/>
            <person name="Munk C."/>
            <person name="Palacios G.F."/>
            <person name="Redden C.L."/>
            <person name="Rosenzweig C.N."/>
            <person name="Scholz M.B."/>
            <person name="Teshima H."/>
            <person name="Xu Y."/>
        </authorList>
    </citation>
    <scope>NUCLEOTIDE SEQUENCE [LARGE SCALE GENOMIC DNA]</scope>
    <source>
        <strain evidence="2">gladioli</strain>
    </source>
</reference>
<name>A0AAW3EUP3_BURGA</name>
<gene>
    <name evidence="1" type="ORF">DM48_6800</name>
</gene>
<evidence type="ECO:0000313" key="1">
    <source>
        <dbReference type="EMBL" id="KGC10590.1"/>
    </source>
</evidence>
<sequence>MNCPPNIASLPARRVDGIVFEIALAIGVRVEVIGVPFAYRGRTFAVHPSARASVPTRVEYAVSDVETGRRIPMVAAATIDDARAEAMAVLDAVAEADWRRQFAAPAHRKTARA</sequence>
<evidence type="ECO:0000313" key="2">
    <source>
        <dbReference type="Proteomes" id="UP000029590"/>
    </source>
</evidence>